<proteinExistence type="predicted"/>
<dbReference type="Proteomes" id="UP000187035">
    <property type="component" value="Unassembled WGS sequence"/>
</dbReference>
<protein>
    <submittedName>
        <fullName evidence="1">Uncharacterized protein</fullName>
    </submittedName>
</protein>
<reference evidence="1 2" key="1">
    <citation type="submission" date="2016-12" db="EMBL/GenBank/DDBJ databases">
        <title>Genomic comparison of strains in the 'Actinomyces naeslundii' group.</title>
        <authorList>
            <person name="Mughal S.R."/>
            <person name="Do T."/>
            <person name="Gilbert S.C."/>
            <person name="Witherden E.A."/>
            <person name="Didelot X."/>
            <person name="Beighton D."/>
        </authorList>
    </citation>
    <scope>NUCLEOTIDE SEQUENCE [LARGE SCALE GENOMIC DNA]</scope>
    <source>
        <strain evidence="1 2">NCTC 10301</strain>
    </source>
</reference>
<evidence type="ECO:0000313" key="1">
    <source>
        <dbReference type="EMBL" id="OMG38549.1"/>
    </source>
</evidence>
<evidence type="ECO:0000313" key="2">
    <source>
        <dbReference type="Proteomes" id="UP000187035"/>
    </source>
</evidence>
<name>A0A854D820_ACTNA</name>
<organism evidence="1 2">
    <name type="scientific">Actinomyces naeslundii</name>
    <dbReference type="NCBI Taxonomy" id="1655"/>
    <lineage>
        <taxon>Bacteria</taxon>
        <taxon>Bacillati</taxon>
        <taxon>Actinomycetota</taxon>
        <taxon>Actinomycetes</taxon>
        <taxon>Actinomycetales</taxon>
        <taxon>Actinomycetaceae</taxon>
        <taxon>Actinomyces</taxon>
    </lineage>
</organism>
<dbReference type="AlphaFoldDB" id="A0A854D820"/>
<sequence>MKGQDAAAVGQGEDGFPRRFALIAFALVVGPGDGVGAQGGEGGQEYGSLEPLVATVEDASRRGPMSRSGV</sequence>
<dbReference type="EMBL" id="MSRR01000003">
    <property type="protein sequence ID" value="OMG38549.1"/>
    <property type="molecule type" value="Genomic_DNA"/>
</dbReference>
<comment type="caution">
    <text evidence="1">The sequence shown here is derived from an EMBL/GenBank/DDBJ whole genome shotgun (WGS) entry which is preliminary data.</text>
</comment>
<gene>
    <name evidence="1" type="ORF">BKH33_01920</name>
</gene>
<accession>A0A854D820</accession>